<evidence type="ECO:0000256" key="2">
    <source>
        <dbReference type="ARBA" id="ARBA00022723"/>
    </source>
</evidence>
<keyword evidence="3" id="KW-0863">Zinc-finger</keyword>
<name>A0A834X1T8_9FABA</name>
<dbReference type="Pfam" id="PF14767">
    <property type="entry name" value="RPA_interact_M"/>
    <property type="match status" value="1"/>
</dbReference>
<gene>
    <name evidence="9" type="ORF">G2W53_011611</name>
</gene>
<evidence type="ECO:0000259" key="8">
    <source>
        <dbReference type="Pfam" id="PF14768"/>
    </source>
</evidence>
<accession>A0A834X1T8</accession>
<dbReference type="Pfam" id="PF14766">
    <property type="entry name" value="RPA_interact_N"/>
    <property type="match status" value="1"/>
</dbReference>
<dbReference type="OrthoDB" id="435311at2759"/>
<dbReference type="InterPro" id="IPR028156">
    <property type="entry name" value="RIP"/>
</dbReference>
<evidence type="ECO:0000256" key="4">
    <source>
        <dbReference type="ARBA" id="ARBA00022833"/>
    </source>
</evidence>
<dbReference type="InterPro" id="IPR028159">
    <property type="entry name" value="RPA_interact_C_dom"/>
</dbReference>
<keyword evidence="5" id="KW-0539">Nucleus</keyword>
<keyword evidence="10" id="KW-1185">Reference proteome</keyword>
<dbReference type="Proteomes" id="UP000634136">
    <property type="component" value="Unassembled WGS sequence"/>
</dbReference>
<evidence type="ECO:0000259" key="7">
    <source>
        <dbReference type="Pfam" id="PF14767"/>
    </source>
</evidence>
<reference evidence="9" key="1">
    <citation type="submission" date="2020-09" db="EMBL/GenBank/DDBJ databases">
        <title>Genome-Enabled Discovery of Anthraquinone Biosynthesis in Senna tora.</title>
        <authorList>
            <person name="Kang S.-H."/>
            <person name="Pandey R.P."/>
            <person name="Lee C.-M."/>
            <person name="Sim J.-S."/>
            <person name="Jeong J.-T."/>
            <person name="Choi B.-S."/>
            <person name="Jung M."/>
            <person name="Ginzburg D."/>
            <person name="Zhao K."/>
            <person name="Won S.Y."/>
            <person name="Oh T.-J."/>
            <person name="Yu Y."/>
            <person name="Kim N.-H."/>
            <person name="Lee O.R."/>
            <person name="Lee T.-H."/>
            <person name="Bashyal P."/>
            <person name="Kim T.-S."/>
            <person name="Lee W.-H."/>
            <person name="Kawkins C."/>
            <person name="Kim C.-K."/>
            <person name="Kim J.S."/>
            <person name="Ahn B.O."/>
            <person name="Rhee S.Y."/>
            <person name="Sohng J.K."/>
        </authorList>
    </citation>
    <scope>NUCLEOTIDE SEQUENCE</scope>
    <source>
        <tissue evidence="9">Leaf</tissue>
    </source>
</reference>
<protein>
    <submittedName>
        <fullName evidence="9">RPA-interacting protein isoform X2</fullName>
    </submittedName>
</protein>
<dbReference type="PANTHER" id="PTHR31742:SF1">
    <property type="entry name" value="RPA-INTERACTING PROTEIN"/>
    <property type="match status" value="1"/>
</dbReference>
<feature type="domain" description="RPA-interacting protein central" evidence="7">
    <location>
        <begin position="64"/>
        <end position="155"/>
    </location>
</feature>
<dbReference type="GO" id="GO:0006606">
    <property type="term" value="P:protein import into nucleus"/>
    <property type="evidence" value="ECO:0007669"/>
    <property type="project" value="TreeGrafter"/>
</dbReference>
<feature type="domain" description="RPA-interacting protein N-terminal" evidence="6">
    <location>
        <begin position="19"/>
        <end position="53"/>
    </location>
</feature>
<dbReference type="Pfam" id="PF14768">
    <property type="entry name" value="RPA_interact_C"/>
    <property type="match status" value="1"/>
</dbReference>
<dbReference type="GO" id="GO:0008270">
    <property type="term" value="F:zinc ion binding"/>
    <property type="evidence" value="ECO:0007669"/>
    <property type="project" value="UniProtKB-KW"/>
</dbReference>
<comment type="caution">
    <text evidence="9">The sequence shown here is derived from an EMBL/GenBank/DDBJ whole genome shotgun (WGS) entry which is preliminary data.</text>
</comment>
<evidence type="ECO:0000259" key="6">
    <source>
        <dbReference type="Pfam" id="PF14766"/>
    </source>
</evidence>
<evidence type="ECO:0000256" key="3">
    <source>
        <dbReference type="ARBA" id="ARBA00022771"/>
    </source>
</evidence>
<evidence type="ECO:0000313" key="9">
    <source>
        <dbReference type="EMBL" id="KAF7836752.1"/>
    </source>
</evidence>
<organism evidence="9 10">
    <name type="scientific">Senna tora</name>
    <dbReference type="NCBI Taxonomy" id="362788"/>
    <lineage>
        <taxon>Eukaryota</taxon>
        <taxon>Viridiplantae</taxon>
        <taxon>Streptophyta</taxon>
        <taxon>Embryophyta</taxon>
        <taxon>Tracheophyta</taxon>
        <taxon>Spermatophyta</taxon>
        <taxon>Magnoliopsida</taxon>
        <taxon>eudicotyledons</taxon>
        <taxon>Gunneridae</taxon>
        <taxon>Pentapetalae</taxon>
        <taxon>rosids</taxon>
        <taxon>fabids</taxon>
        <taxon>Fabales</taxon>
        <taxon>Fabaceae</taxon>
        <taxon>Caesalpinioideae</taxon>
        <taxon>Cassia clade</taxon>
        <taxon>Senna</taxon>
    </lineage>
</organism>
<dbReference type="AlphaFoldDB" id="A0A834X1T8"/>
<dbReference type="InterPro" id="IPR028155">
    <property type="entry name" value="RPA_interact_central"/>
</dbReference>
<dbReference type="GO" id="GO:0005634">
    <property type="term" value="C:nucleus"/>
    <property type="evidence" value="ECO:0007669"/>
    <property type="project" value="UniProtKB-SubCell"/>
</dbReference>
<sequence length="254" mass="30208">MQAPMDIGSSTRPSLKSDSQFNKYHIWKHKLRENCYKRVREDRTRLLWKMRLPDSHLVKDMVKSAFQDIVSDELRKMKDSSLHNMIKVPTSDSEFDDLLWEYNGVHNTYEGECEEILLEMQRIFYEDLKVEPTIEGIDCISETWEDEDEYLARAVYEHMQLNADQAREEIWCPICKKGELKESRCLIYCIHCELRLSKVDELTLDFLRERLAEAHTEHFDRGCRSKPKFCMETRFNLTALYISCEDCDTLEVVI</sequence>
<evidence type="ECO:0000256" key="1">
    <source>
        <dbReference type="ARBA" id="ARBA00004123"/>
    </source>
</evidence>
<keyword evidence="2" id="KW-0479">Metal-binding</keyword>
<dbReference type="EMBL" id="JAAIUW010000004">
    <property type="protein sequence ID" value="KAF7836752.1"/>
    <property type="molecule type" value="Genomic_DNA"/>
</dbReference>
<dbReference type="PANTHER" id="PTHR31742">
    <property type="entry name" value="RPA-INTERACTING PROTEIN RPAIN"/>
    <property type="match status" value="1"/>
</dbReference>
<comment type="subcellular location">
    <subcellularLocation>
        <location evidence="1">Nucleus</location>
    </subcellularLocation>
</comment>
<dbReference type="InterPro" id="IPR028158">
    <property type="entry name" value="RPA_interact_N_dom"/>
</dbReference>
<feature type="domain" description="RPA-interacting protein C-terminal" evidence="8">
    <location>
        <begin position="171"/>
        <end position="252"/>
    </location>
</feature>
<evidence type="ECO:0000256" key="5">
    <source>
        <dbReference type="ARBA" id="ARBA00023242"/>
    </source>
</evidence>
<evidence type="ECO:0000313" key="10">
    <source>
        <dbReference type="Proteomes" id="UP000634136"/>
    </source>
</evidence>
<proteinExistence type="predicted"/>
<keyword evidence="4" id="KW-0862">Zinc</keyword>